<feature type="transmembrane region" description="Helical" evidence="1">
    <location>
        <begin position="114"/>
        <end position="137"/>
    </location>
</feature>
<dbReference type="GO" id="GO:0016747">
    <property type="term" value="F:acyltransferase activity, transferring groups other than amino-acyl groups"/>
    <property type="evidence" value="ECO:0007669"/>
    <property type="project" value="InterPro"/>
</dbReference>
<feature type="transmembrane region" description="Helical" evidence="1">
    <location>
        <begin position="314"/>
        <end position="333"/>
    </location>
</feature>
<evidence type="ECO:0000313" key="3">
    <source>
        <dbReference type="EMBL" id="KIW15024.1"/>
    </source>
</evidence>
<gene>
    <name evidence="3" type="ORF">PV08_07811</name>
</gene>
<dbReference type="Pfam" id="PF01757">
    <property type="entry name" value="Acyl_transf_3"/>
    <property type="match status" value="1"/>
</dbReference>
<dbReference type="PANTHER" id="PTHR23028:SF125">
    <property type="entry name" value="ACYLTRANSFERASE"/>
    <property type="match status" value="1"/>
</dbReference>
<dbReference type="InterPro" id="IPR002656">
    <property type="entry name" value="Acyl_transf_3_dom"/>
</dbReference>
<evidence type="ECO:0000256" key="1">
    <source>
        <dbReference type="SAM" id="Phobius"/>
    </source>
</evidence>
<dbReference type="AlphaFoldDB" id="A0A0D2BUZ5"/>
<dbReference type="VEuPathDB" id="FungiDB:PV08_07811"/>
<keyword evidence="1" id="KW-0812">Transmembrane</keyword>
<keyword evidence="4" id="KW-1185">Reference proteome</keyword>
<dbReference type="Proteomes" id="UP000053328">
    <property type="component" value="Unassembled WGS sequence"/>
</dbReference>
<keyword evidence="1" id="KW-0472">Membrane</keyword>
<dbReference type="EMBL" id="KN847496">
    <property type="protein sequence ID" value="KIW15024.1"/>
    <property type="molecule type" value="Genomic_DNA"/>
</dbReference>
<accession>A0A0D2BUZ5</accession>
<dbReference type="OrthoDB" id="5819582at2759"/>
<name>A0A0D2BUZ5_9EURO</name>
<feature type="transmembrane region" description="Helical" evidence="1">
    <location>
        <begin position="267"/>
        <end position="289"/>
    </location>
</feature>
<evidence type="ECO:0000259" key="2">
    <source>
        <dbReference type="Pfam" id="PF01757"/>
    </source>
</evidence>
<dbReference type="GeneID" id="27334894"/>
<dbReference type="InterPro" id="IPR050879">
    <property type="entry name" value="Acyltransferase_3"/>
</dbReference>
<feature type="transmembrane region" description="Helical" evidence="1">
    <location>
        <begin position="239"/>
        <end position="255"/>
    </location>
</feature>
<feature type="transmembrane region" description="Helical" evidence="1">
    <location>
        <begin position="65"/>
        <end position="82"/>
    </location>
</feature>
<dbReference type="STRING" id="91928.A0A0D2BUZ5"/>
<sequence length="499" mass="56899">MSVNTPELSAVSQHDHLLEEALPALDEKASFSGAGNFVTRIVRRGGQVLSTLWHGKPKKTLHRTAYLDGVRGFAALLVYILHHQVWGHHAMGGMFILENAFGYEDRYYFASLPFFRTFFSGGHLAVAVFFVISGYALSTKSLAAIHHGDTTRLADLLSSALFRRWFRLYLPCAVVTFAWMTSWHLFGLRSFSPGAMQPEETYLADVRRWYDELQWFSFAFREYQSNKYNDHLWSIPHEFRGSIAVFTCLLALSKCRRNARLFCETVLVVYFLFVVDAWYCALFIAGMLFCDLDLLAVDGDLPAPLAALEPHKSYIFYLLLAVGLYVGNVPTVAMELEHIRESPGWYYLSFLKPRVSFDPRFYFQSLGAICIIPAIPRIPRLRAFFETSFCQYLGRVSFALYLVHGPILWCFGDRIYAATGRVRDESAELVPNWVNLCPFPSWGPFGLEINFLMAHVVLLSVTLWTAQIVTKVVDEPSVRLASRLFQSLGEKQNPPIRRV</sequence>
<feature type="domain" description="Acyltransferase 3" evidence="2">
    <location>
        <begin position="65"/>
        <end position="418"/>
    </location>
</feature>
<proteinExistence type="predicted"/>
<dbReference type="RefSeq" id="XP_016235240.1">
    <property type="nucleotide sequence ID" value="XM_016382138.1"/>
</dbReference>
<reference evidence="3 4" key="1">
    <citation type="submission" date="2015-01" db="EMBL/GenBank/DDBJ databases">
        <title>The Genome Sequence of Exophiala spinifera CBS89968.</title>
        <authorList>
            <consortium name="The Broad Institute Genomics Platform"/>
            <person name="Cuomo C."/>
            <person name="de Hoog S."/>
            <person name="Gorbushina A."/>
            <person name="Stielow B."/>
            <person name="Teixiera M."/>
            <person name="Abouelleil A."/>
            <person name="Chapman S.B."/>
            <person name="Priest M."/>
            <person name="Young S.K."/>
            <person name="Wortman J."/>
            <person name="Nusbaum C."/>
            <person name="Birren B."/>
        </authorList>
    </citation>
    <scope>NUCLEOTIDE SEQUENCE [LARGE SCALE GENOMIC DNA]</scope>
    <source>
        <strain evidence="3 4">CBS 89968</strain>
    </source>
</reference>
<evidence type="ECO:0000313" key="4">
    <source>
        <dbReference type="Proteomes" id="UP000053328"/>
    </source>
</evidence>
<keyword evidence="1" id="KW-1133">Transmembrane helix</keyword>
<dbReference type="HOGENOM" id="CLU_005679_13_3_1"/>
<protein>
    <recommendedName>
        <fullName evidence="2">Acyltransferase 3 domain-containing protein</fullName>
    </recommendedName>
</protein>
<dbReference type="PANTHER" id="PTHR23028">
    <property type="entry name" value="ACETYLTRANSFERASE"/>
    <property type="match status" value="1"/>
</dbReference>
<feature type="transmembrane region" description="Helical" evidence="1">
    <location>
        <begin position="168"/>
        <end position="186"/>
    </location>
</feature>
<organism evidence="3 4">
    <name type="scientific">Exophiala spinifera</name>
    <dbReference type="NCBI Taxonomy" id="91928"/>
    <lineage>
        <taxon>Eukaryota</taxon>
        <taxon>Fungi</taxon>
        <taxon>Dikarya</taxon>
        <taxon>Ascomycota</taxon>
        <taxon>Pezizomycotina</taxon>
        <taxon>Eurotiomycetes</taxon>
        <taxon>Chaetothyriomycetidae</taxon>
        <taxon>Chaetothyriales</taxon>
        <taxon>Herpotrichiellaceae</taxon>
        <taxon>Exophiala</taxon>
    </lineage>
</organism>